<keyword evidence="2" id="KW-1185">Reference proteome</keyword>
<dbReference type="EMBL" id="RBNJ01006691">
    <property type="protein sequence ID" value="RUS28389.1"/>
    <property type="molecule type" value="Genomic_DNA"/>
</dbReference>
<gene>
    <name evidence="1" type="ORF">BC938DRAFT_481938</name>
</gene>
<reference evidence="1 2" key="1">
    <citation type="journal article" date="2018" name="New Phytol.">
        <title>Phylogenomics of Endogonaceae and evolution of mycorrhizas within Mucoromycota.</title>
        <authorList>
            <person name="Chang Y."/>
            <person name="Desiro A."/>
            <person name="Na H."/>
            <person name="Sandor L."/>
            <person name="Lipzen A."/>
            <person name="Clum A."/>
            <person name="Barry K."/>
            <person name="Grigoriev I.V."/>
            <person name="Martin F.M."/>
            <person name="Stajich J.E."/>
            <person name="Smith M.E."/>
            <person name="Bonito G."/>
            <person name="Spatafora J.W."/>
        </authorList>
    </citation>
    <scope>NUCLEOTIDE SEQUENCE [LARGE SCALE GENOMIC DNA]</scope>
    <source>
        <strain evidence="1 2">AD002</strain>
    </source>
</reference>
<evidence type="ECO:0000313" key="2">
    <source>
        <dbReference type="Proteomes" id="UP000274822"/>
    </source>
</evidence>
<name>A0A433QF57_9FUNG</name>
<sequence length="94" mass="10742">MKKQQECTSPNLAYHNLQIILPSSPSVEFSDVEKLGRGGLEGDVFGLLRYTIPHSIRAEDILHPEHIDVKRDRFFSLKEISLFMVPEFMSLNPS</sequence>
<organism evidence="1 2">
    <name type="scientific">Jimgerdemannia flammicorona</name>
    <dbReference type="NCBI Taxonomy" id="994334"/>
    <lineage>
        <taxon>Eukaryota</taxon>
        <taxon>Fungi</taxon>
        <taxon>Fungi incertae sedis</taxon>
        <taxon>Mucoromycota</taxon>
        <taxon>Mucoromycotina</taxon>
        <taxon>Endogonomycetes</taxon>
        <taxon>Endogonales</taxon>
        <taxon>Endogonaceae</taxon>
        <taxon>Jimgerdemannia</taxon>
    </lineage>
</organism>
<comment type="caution">
    <text evidence="1">The sequence shown here is derived from an EMBL/GenBank/DDBJ whole genome shotgun (WGS) entry which is preliminary data.</text>
</comment>
<proteinExistence type="predicted"/>
<protein>
    <submittedName>
        <fullName evidence="1">Uncharacterized protein</fullName>
    </submittedName>
</protein>
<accession>A0A433QF57</accession>
<dbReference type="Proteomes" id="UP000274822">
    <property type="component" value="Unassembled WGS sequence"/>
</dbReference>
<dbReference type="AlphaFoldDB" id="A0A433QF57"/>
<evidence type="ECO:0000313" key="1">
    <source>
        <dbReference type="EMBL" id="RUS28389.1"/>
    </source>
</evidence>